<evidence type="ECO:0000313" key="4">
    <source>
        <dbReference type="Proteomes" id="UP000182544"/>
    </source>
</evidence>
<keyword evidence="4" id="KW-1185">Reference proteome</keyword>
<dbReference type="Pfam" id="PF09935">
    <property type="entry name" value="DUF2167"/>
    <property type="match status" value="1"/>
</dbReference>
<keyword evidence="1" id="KW-0812">Transmembrane</keyword>
<name>A0A1K2IID4_9FLAO</name>
<feature type="signal peptide" evidence="2">
    <location>
        <begin position="1"/>
        <end position="25"/>
    </location>
</feature>
<evidence type="ECO:0000256" key="2">
    <source>
        <dbReference type="SAM" id="SignalP"/>
    </source>
</evidence>
<proteinExistence type="predicted"/>
<dbReference type="InterPro" id="IPR018682">
    <property type="entry name" value="DUF2167_membr"/>
</dbReference>
<organism evidence="3 4">
    <name type="scientific">Flaviramulus basaltis</name>
    <dbReference type="NCBI Taxonomy" id="369401"/>
    <lineage>
        <taxon>Bacteria</taxon>
        <taxon>Pseudomonadati</taxon>
        <taxon>Bacteroidota</taxon>
        <taxon>Flavobacteriia</taxon>
        <taxon>Flavobacteriales</taxon>
        <taxon>Flavobacteriaceae</taxon>
        <taxon>Flaviramulus</taxon>
    </lineage>
</organism>
<keyword evidence="1" id="KW-0472">Membrane</keyword>
<dbReference type="AlphaFoldDB" id="A0A1K2IID4"/>
<evidence type="ECO:0000256" key="1">
    <source>
        <dbReference type="SAM" id="Phobius"/>
    </source>
</evidence>
<keyword evidence="2" id="KW-0732">Signal</keyword>
<dbReference type="EMBL" id="FPKV01000002">
    <property type="protein sequence ID" value="SFZ91427.1"/>
    <property type="molecule type" value="Genomic_DNA"/>
</dbReference>
<feature type="transmembrane region" description="Helical" evidence="1">
    <location>
        <begin position="268"/>
        <end position="292"/>
    </location>
</feature>
<keyword evidence="1" id="KW-1133">Transmembrane helix</keyword>
<feature type="chain" id="PRO_5012069089" evidence="2">
    <location>
        <begin position="26"/>
        <end position="303"/>
    </location>
</feature>
<dbReference type="RefSeq" id="WP_084647896.1">
    <property type="nucleotide sequence ID" value="NZ_FPKV01000002.1"/>
</dbReference>
<dbReference type="OrthoDB" id="196355at2"/>
<sequence length="303" mass="34357">MTKLTNIMRKITAVLLMFISMQIHAQQETDSLSFDLEQYQKALDSINKTFTYQRGEVVLGDGLAILNVPEGFKFLDGEQSKRVLSDLWGNPPSEPIGLLFPEDMTPMHDDFTYAVEIEYAEEGYIEDDEAEDLDYDDLLEEMQEDAITGNPERTELGYPTIELVGWASPPYYDQENKKLHWAKELKFEDYDVNTLNYNIRVLGRKGYLNLNAIGDITMLDTFNKDRDNILQSVEFSPGNRYSDFNPDIDKVAAYGIGGLIAGKILAKVGFFAVILKFWKFIAIGAVAMFGGFRKKLFGGKKDA</sequence>
<dbReference type="Proteomes" id="UP000182544">
    <property type="component" value="Unassembled WGS sequence"/>
</dbReference>
<dbReference type="STRING" id="369401.SAMN05428642_10259"/>
<reference evidence="3 4" key="1">
    <citation type="submission" date="2016-10" db="EMBL/GenBank/DDBJ databases">
        <authorList>
            <person name="de Groot N.N."/>
        </authorList>
    </citation>
    <scope>NUCLEOTIDE SEQUENCE [LARGE SCALE GENOMIC DNA]</scope>
    <source>
        <strain evidence="3 4">DSM 18180</strain>
    </source>
</reference>
<evidence type="ECO:0000313" key="3">
    <source>
        <dbReference type="EMBL" id="SFZ91427.1"/>
    </source>
</evidence>
<accession>A0A1K2IID4</accession>
<protein>
    <submittedName>
        <fullName evidence="3">Uncharacterized membrane-anchored protein</fullName>
    </submittedName>
</protein>
<gene>
    <name evidence="3" type="ORF">SAMN05428642_10259</name>
</gene>